<protein>
    <submittedName>
        <fullName evidence="1">Uncharacterized protein</fullName>
    </submittedName>
</protein>
<reference evidence="1 2" key="1">
    <citation type="journal article" date="2014" name="Genome Announc.">
        <title>Draft Genome Sequence of Xylella fastidiosa Pear Leaf Scorch Strain in Taiwan.</title>
        <authorList>
            <person name="Su C.C."/>
            <person name="Deng W.L."/>
            <person name="Jan F.J."/>
            <person name="Chang C.J."/>
            <person name="Huang H."/>
            <person name="Chen J."/>
        </authorList>
    </citation>
    <scope>NUCLEOTIDE SEQUENCE [LARGE SCALE GENOMIC DNA]</scope>
    <source>
        <strain evidence="1 2">PLS229</strain>
    </source>
</reference>
<dbReference type="Proteomes" id="UP000020406">
    <property type="component" value="Unassembled WGS sequence"/>
</dbReference>
<dbReference type="AlphaFoldDB" id="Z9JK66"/>
<evidence type="ECO:0000313" key="1">
    <source>
        <dbReference type="EMBL" id="EWS78142.1"/>
    </source>
</evidence>
<comment type="caution">
    <text evidence="1">The sequence shown here is derived from an EMBL/GenBank/DDBJ whole genome shotgun (WGS) entry which is preliminary data.</text>
</comment>
<organism evidence="1 2">
    <name type="scientific">Xylella taiwanensis</name>
    <dbReference type="NCBI Taxonomy" id="1444770"/>
    <lineage>
        <taxon>Bacteria</taxon>
        <taxon>Pseudomonadati</taxon>
        <taxon>Pseudomonadota</taxon>
        <taxon>Gammaproteobacteria</taxon>
        <taxon>Lysobacterales</taxon>
        <taxon>Lysobacteraceae</taxon>
        <taxon>Xylella</taxon>
    </lineage>
</organism>
<evidence type="ECO:0000313" key="2">
    <source>
        <dbReference type="Proteomes" id="UP000020406"/>
    </source>
</evidence>
<sequence>MSPDVDGGRNGFRWAWVSSLYKMRTNQKKVLAQPGYLVLRPASVMAMRSQPSHWWLVASVLFYGACDWHIRTICNDMAGLLKGRVGRTLGWEMCGDALAGTLAIV</sequence>
<name>Z9JK66_9GAMM</name>
<proteinExistence type="predicted"/>
<gene>
    <name evidence="1" type="ORF">AF72_07450</name>
</gene>
<dbReference type="EMBL" id="JDSQ01000010">
    <property type="protein sequence ID" value="EWS78142.1"/>
    <property type="molecule type" value="Genomic_DNA"/>
</dbReference>
<accession>Z9JK66</accession>